<name>A0A4V3W8J5_9FLAO</name>
<dbReference type="Gene3D" id="3.40.50.10860">
    <property type="entry name" value="Leucine Dehydrogenase, chain A, domain 1"/>
    <property type="match status" value="1"/>
</dbReference>
<keyword evidence="2" id="KW-0560">Oxidoreductase</keyword>
<feature type="domain" description="Shikimate dehydrogenase substrate binding N-terminal" evidence="4">
    <location>
        <begin position="11"/>
        <end position="93"/>
    </location>
</feature>
<evidence type="ECO:0000313" key="6">
    <source>
        <dbReference type="Proteomes" id="UP000307507"/>
    </source>
</evidence>
<dbReference type="Gene3D" id="3.40.50.720">
    <property type="entry name" value="NAD(P)-binding Rossmann-like Domain"/>
    <property type="match status" value="1"/>
</dbReference>
<proteinExistence type="predicted"/>
<sequence length="252" mass="28820">MKKVKKRKFGLVGKNISYSFSKKYFTEKFENLGLNNHSYVNFDIATIEAFPTILSETKNLKGMNVTIPYKEAVIPFLGKLSKNAAVIGAVNTIRITKKGETKGYNTDFYGFKKALKPMLKKHHQKALILGTGGASKAVAYALQKLKIEYDFVSRNATECEYSYSELNDTLFNEYQIIINTTPLGTFPNIQDCPELDYSLFTDKHIAFDLVYNPEETEFLKRARSHGAKIKNGYEMLVFQAEKAWEIWTEKQK</sequence>
<evidence type="ECO:0000313" key="5">
    <source>
        <dbReference type="EMBL" id="THF51430.1"/>
    </source>
</evidence>
<dbReference type="GO" id="GO:0050661">
    <property type="term" value="F:NADP binding"/>
    <property type="evidence" value="ECO:0007669"/>
    <property type="project" value="TreeGrafter"/>
</dbReference>
<dbReference type="PANTHER" id="PTHR21089">
    <property type="entry name" value="SHIKIMATE DEHYDROGENASE"/>
    <property type="match status" value="1"/>
</dbReference>
<keyword evidence="3" id="KW-0057">Aromatic amino acid biosynthesis</keyword>
<accession>A0A4V3W8J5</accession>
<keyword evidence="3" id="KW-0028">Amino-acid biosynthesis</keyword>
<keyword evidence="6" id="KW-1185">Reference proteome</keyword>
<dbReference type="EMBL" id="SSNZ01000002">
    <property type="protein sequence ID" value="THF51430.1"/>
    <property type="molecule type" value="Genomic_DNA"/>
</dbReference>
<dbReference type="GO" id="GO:0004764">
    <property type="term" value="F:shikimate 3-dehydrogenase (NADP+) activity"/>
    <property type="evidence" value="ECO:0007669"/>
    <property type="project" value="InterPro"/>
</dbReference>
<dbReference type="InterPro" id="IPR036291">
    <property type="entry name" value="NAD(P)-bd_dom_sf"/>
</dbReference>
<evidence type="ECO:0000256" key="2">
    <source>
        <dbReference type="ARBA" id="ARBA00023002"/>
    </source>
</evidence>
<dbReference type="SUPFAM" id="SSF53223">
    <property type="entry name" value="Aminoacid dehydrogenase-like, N-terminal domain"/>
    <property type="match status" value="1"/>
</dbReference>
<organism evidence="5 6">
    <name type="scientific">Flavobacterium supellecticarium</name>
    <dbReference type="NCBI Taxonomy" id="2565924"/>
    <lineage>
        <taxon>Bacteria</taxon>
        <taxon>Pseudomonadati</taxon>
        <taxon>Bacteroidota</taxon>
        <taxon>Flavobacteriia</taxon>
        <taxon>Flavobacteriales</taxon>
        <taxon>Flavobacteriaceae</taxon>
        <taxon>Flavobacterium</taxon>
    </lineage>
</organism>
<comment type="pathway">
    <text evidence="1">Metabolic intermediate biosynthesis; chorismate biosynthesis; chorismate from D-erythrose 4-phosphate and phosphoenolpyruvate: step 4/7.</text>
</comment>
<dbReference type="InterPro" id="IPR022893">
    <property type="entry name" value="Shikimate_DH_fam"/>
</dbReference>
<comment type="caution">
    <text evidence="5">The sequence shown here is derived from an EMBL/GenBank/DDBJ whole genome shotgun (WGS) entry which is preliminary data.</text>
</comment>
<dbReference type="GO" id="GO:0019632">
    <property type="term" value="P:shikimate metabolic process"/>
    <property type="evidence" value="ECO:0007669"/>
    <property type="project" value="TreeGrafter"/>
</dbReference>
<dbReference type="SUPFAM" id="SSF51735">
    <property type="entry name" value="NAD(P)-binding Rossmann-fold domains"/>
    <property type="match status" value="1"/>
</dbReference>
<protein>
    <submittedName>
        <fullName evidence="5">Shikimate dehydrogenase</fullName>
    </submittedName>
</protein>
<dbReference type="AlphaFoldDB" id="A0A4V3W8J5"/>
<dbReference type="CDD" id="cd01065">
    <property type="entry name" value="NAD_bind_Shikimate_DH"/>
    <property type="match status" value="1"/>
</dbReference>
<dbReference type="PANTHER" id="PTHR21089:SF1">
    <property type="entry name" value="BIFUNCTIONAL 3-DEHYDROQUINATE DEHYDRATASE_SHIKIMATE DEHYDROGENASE, CHLOROPLASTIC"/>
    <property type="match status" value="1"/>
</dbReference>
<dbReference type="GO" id="GO:0009073">
    <property type="term" value="P:aromatic amino acid family biosynthetic process"/>
    <property type="evidence" value="ECO:0007669"/>
    <property type="project" value="UniProtKB-KW"/>
</dbReference>
<dbReference type="Proteomes" id="UP000307507">
    <property type="component" value="Unassembled WGS sequence"/>
</dbReference>
<dbReference type="OrthoDB" id="9792692at2"/>
<dbReference type="GO" id="GO:0009423">
    <property type="term" value="P:chorismate biosynthetic process"/>
    <property type="evidence" value="ECO:0007669"/>
    <property type="project" value="TreeGrafter"/>
</dbReference>
<dbReference type="RefSeq" id="WP_136402414.1">
    <property type="nucleotide sequence ID" value="NZ_SSNZ01000002.1"/>
</dbReference>
<gene>
    <name evidence="5" type="ORF">E6C50_06620</name>
</gene>
<reference evidence="5 6" key="1">
    <citation type="submission" date="2019-04" db="EMBL/GenBank/DDBJ databases">
        <title>Flavobacterium sp. nov. isolated from construction timber.</title>
        <authorList>
            <person name="Lin S.-Y."/>
            <person name="Chang C.-T."/>
            <person name="Young C.-C."/>
        </authorList>
    </citation>
    <scope>NUCLEOTIDE SEQUENCE [LARGE SCALE GENOMIC DNA]</scope>
    <source>
        <strain evidence="5 6">CC-CTC003</strain>
    </source>
</reference>
<dbReference type="InterPro" id="IPR013708">
    <property type="entry name" value="Shikimate_DH-bd_N"/>
</dbReference>
<evidence type="ECO:0000259" key="4">
    <source>
        <dbReference type="Pfam" id="PF08501"/>
    </source>
</evidence>
<evidence type="ECO:0000256" key="3">
    <source>
        <dbReference type="ARBA" id="ARBA00023141"/>
    </source>
</evidence>
<dbReference type="InterPro" id="IPR046346">
    <property type="entry name" value="Aminoacid_DH-like_N_sf"/>
</dbReference>
<dbReference type="GO" id="GO:0005829">
    <property type="term" value="C:cytosol"/>
    <property type="evidence" value="ECO:0007669"/>
    <property type="project" value="TreeGrafter"/>
</dbReference>
<dbReference type="Pfam" id="PF08501">
    <property type="entry name" value="Shikimate_dh_N"/>
    <property type="match status" value="1"/>
</dbReference>
<evidence type="ECO:0000256" key="1">
    <source>
        <dbReference type="ARBA" id="ARBA00004871"/>
    </source>
</evidence>